<dbReference type="AlphaFoldDB" id="X0VQT2"/>
<accession>X0VQT2</accession>
<organism evidence="1">
    <name type="scientific">marine sediment metagenome</name>
    <dbReference type="NCBI Taxonomy" id="412755"/>
    <lineage>
        <taxon>unclassified sequences</taxon>
        <taxon>metagenomes</taxon>
        <taxon>ecological metagenomes</taxon>
    </lineage>
</organism>
<name>X0VQT2_9ZZZZ</name>
<proteinExistence type="predicted"/>
<dbReference type="EMBL" id="BARS01030331">
    <property type="protein sequence ID" value="GAG20570.1"/>
    <property type="molecule type" value="Genomic_DNA"/>
</dbReference>
<evidence type="ECO:0000313" key="1">
    <source>
        <dbReference type="EMBL" id="GAG20570.1"/>
    </source>
</evidence>
<comment type="caution">
    <text evidence="1">The sequence shown here is derived from an EMBL/GenBank/DDBJ whole genome shotgun (WGS) entry which is preliminary data.</text>
</comment>
<gene>
    <name evidence="1" type="ORF">S01H1_47310</name>
</gene>
<sequence>SASSTTAQSSGFTPNSSAANKKMQTFYIY</sequence>
<protein>
    <submittedName>
        <fullName evidence="1">Uncharacterized protein</fullName>
    </submittedName>
</protein>
<reference evidence="1" key="1">
    <citation type="journal article" date="2014" name="Front. Microbiol.">
        <title>High frequency of phylogenetically diverse reductive dehalogenase-homologous genes in deep subseafloor sedimentary metagenomes.</title>
        <authorList>
            <person name="Kawai M."/>
            <person name="Futagami T."/>
            <person name="Toyoda A."/>
            <person name="Takaki Y."/>
            <person name="Nishi S."/>
            <person name="Hori S."/>
            <person name="Arai W."/>
            <person name="Tsubouchi T."/>
            <person name="Morono Y."/>
            <person name="Uchiyama I."/>
            <person name="Ito T."/>
            <person name="Fujiyama A."/>
            <person name="Inagaki F."/>
            <person name="Takami H."/>
        </authorList>
    </citation>
    <scope>NUCLEOTIDE SEQUENCE</scope>
    <source>
        <strain evidence="1">Expedition CK06-06</strain>
    </source>
</reference>
<feature type="non-terminal residue" evidence="1">
    <location>
        <position position="1"/>
    </location>
</feature>